<evidence type="ECO:0008006" key="3">
    <source>
        <dbReference type="Google" id="ProtNLM"/>
    </source>
</evidence>
<reference evidence="1 2" key="1">
    <citation type="submission" date="2020-04" db="EMBL/GenBank/DDBJ databases">
        <authorList>
            <person name="Hogendoorn C."/>
        </authorList>
    </citation>
    <scope>NUCLEOTIDE SEQUENCE [LARGE SCALE GENOMIC DNA]</scope>
    <source>
        <strain evidence="1">COOX1</strain>
    </source>
</reference>
<dbReference type="SUPFAM" id="SSF55486">
    <property type="entry name" value="Metalloproteases ('zincins'), catalytic domain"/>
    <property type="match status" value="1"/>
</dbReference>
<dbReference type="Gene3D" id="1.10.390.10">
    <property type="entry name" value="Neutral Protease Domain 2"/>
    <property type="match status" value="1"/>
</dbReference>
<evidence type="ECO:0000313" key="2">
    <source>
        <dbReference type="Proteomes" id="UP000502196"/>
    </source>
</evidence>
<gene>
    <name evidence="1" type="ORF">COOX1_3547</name>
</gene>
<dbReference type="Proteomes" id="UP000502196">
    <property type="component" value="Chromosome"/>
</dbReference>
<dbReference type="EMBL" id="LR792683">
    <property type="protein sequence ID" value="CAB3396301.1"/>
    <property type="molecule type" value="Genomic_DNA"/>
</dbReference>
<proteinExistence type="predicted"/>
<name>A0A6F9EHF9_9BACL</name>
<organism evidence="1 2">
    <name type="scientific">Kyrpidia spormannii</name>
    <dbReference type="NCBI Taxonomy" id="2055160"/>
    <lineage>
        <taxon>Bacteria</taxon>
        <taxon>Bacillati</taxon>
        <taxon>Bacillota</taxon>
        <taxon>Bacilli</taxon>
        <taxon>Bacillales</taxon>
        <taxon>Alicyclobacillaceae</taxon>
        <taxon>Kyrpidia</taxon>
    </lineage>
</organism>
<dbReference type="RefSeq" id="WP_170086684.1">
    <property type="nucleotide sequence ID" value="NZ_CP047972.1"/>
</dbReference>
<evidence type="ECO:0000313" key="1">
    <source>
        <dbReference type="EMBL" id="CAB3396301.1"/>
    </source>
</evidence>
<protein>
    <recommendedName>
        <fullName evidence="3">Peptidase M1 membrane alanine aminopeptidase domain-containing protein</fullName>
    </recommendedName>
</protein>
<accession>A0A6F9EHF9</accession>
<dbReference type="AlphaFoldDB" id="A0A6F9EHF9"/>
<sequence>MRRWIGVALALLIALGSTSLVVKTAAYPERSWVQLAAAVAHYAHRTFESEWAKAFASREEPAARDVDPGKPQTASPITYEIEAKLDPQQHQIRGRETVEWREPLPSPVHFYLYPLNPGGIQVHGVYRDGKSVPYQVLGEQLLIQVGSGTSKRLTLEFTTDIPSGGTRYGERDGVWILAYWYPILASLDQTGWITPPPSKGFGEPYIVDTADYRVTWTAPKGMTWYASAPAQSAVPSGDGTVTVKMDGRALRNFALVGSAGYQDTTLTLADGLTVHVGLLAPEHRAALEATATAALNLYRARFGPLPTQAVALVETPPGTTFAQELPNLALIDVDLWNGQMPEQDADRWTAHELAHLWWYSAVGDYEGLTPWMDEGLADYSSYLYEESRYGPEAYEAAMNRLTSWFREGRSYSPGHPGVALPTRDLGATERPYEDFDTEWQYYFLEYLRPVLMYRDLRRAMGDDRFFSWLQTLYRQHVGEVLTADRWRDSLQQADPAALERANLWLDAPYRTVLRQLDPGGNLHLADETP</sequence>
<dbReference type="InterPro" id="IPR027268">
    <property type="entry name" value="Peptidase_M4/M1_CTD_sf"/>
</dbReference>